<dbReference type="SMART" id="SM00530">
    <property type="entry name" value="HTH_XRE"/>
    <property type="match status" value="1"/>
</dbReference>
<dbReference type="InterPro" id="IPR001387">
    <property type="entry name" value="Cro/C1-type_HTH"/>
</dbReference>
<dbReference type="InterPro" id="IPR010982">
    <property type="entry name" value="Lambda_DNA-bd_dom_sf"/>
</dbReference>
<dbReference type="Gene3D" id="1.10.260.40">
    <property type="entry name" value="lambda repressor-like DNA-binding domains"/>
    <property type="match status" value="1"/>
</dbReference>
<evidence type="ECO:0000313" key="2">
    <source>
        <dbReference type="EMBL" id="MQT03840.1"/>
    </source>
</evidence>
<accession>A0A646KP09</accession>
<proteinExistence type="predicted"/>
<dbReference type="SUPFAM" id="SSF47413">
    <property type="entry name" value="lambda repressor-like DNA-binding domains"/>
    <property type="match status" value="1"/>
</dbReference>
<evidence type="ECO:0000259" key="1">
    <source>
        <dbReference type="PROSITE" id="PS50943"/>
    </source>
</evidence>
<dbReference type="EMBL" id="VCLA01000180">
    <property type="protein sequence ID" value="MQT03840.1"/>
    <property type="molecule type" value="Genomic_DNA"/>
</dbReference>
<dbReference type="PROSITE" id="PS50943">
    <property type="entry name" value="HTH_CROC1"/>
    <property type="match status" value="1"/>
</dbReference>
<dbReference type="AlphaFoldDB" id="A0A646KP09"/>
<dbReference type="CDD" id="cd00093">
    <property type="entry name" value="HTH_XRE"/>
    <property type="match status" value="1"/>
</dbReference>
<dbReference type="Proteomes" id="UP000419138">
    <property type="component" value="Unassembled WGS sequence"/>
</dbReference>
<name>A0A646KP09_STRJU</name>
<organism evidence="2 3">
    <name type="scientific">Streptomyces jumonjinensis</name>
    <dbReference type="NCBI Taxonomy" id="1945"/>
    <lineage>
        <taxon>Bacteria</taxon>
        <taxon>Bacillati</taxon>
        <taxon>Actinomycetota</taxon>
        <taxon>Actinomycetes</taxon>
        <taxon>Kitasatosporales</taxon>
        <taxon>Streptomycetaceae</taxon>
        <taxon>Streptomyces</taxon>
    </lineage>
</organism>
<comment type="caution">
    <text evidence="2">The sequence shown here is derived from an EMBL/GenBank/DDBJ whole genome shotgun (WGS) entry which is preliminary data.</text>
</comment>
<sequence length="82" mass="9125">MSVDPPPPWVLTARRAFGDRIRDARLAAGLSQERLGELVDADRKTIHRIEYAISDPPLTLLFRIARAVGVPLSELVSEDDCE</sequence>
<dbReference type="GO" id="GO:0003677">
    <property type="term" value="F:DNA binding"/>
    <property type="evidence" value="ECO:0007669"/>
    <property type="project" value="InterPro"/>
</dbReference>
<feature type="domain" description="HTH cro/C1-type" evidence="1">
    <location>
        <begin position="21"/>
        <end position="75"/>
    </location>
</feature>
<evidence type="ECO:0000313" key="3">
    <source>
        <dbReference type="Proteomes" id="UP000419138"/>
    </source>
</evidence>
<gene>
    <name evidence="2" type="ORF">FF041_27825</name>
</gene>
<protein>
    <submittedName>
        <fullName evidence="2">Helix-turn-helix transcriptional regulator</fullName>
    </submittedName>
</protein>
<dbReference type="Pfam" id="PF01381">
    <property type="entry name" value="HTH_3"/>
    <property type="match status" value="1"/>
</dbReference>
<reference evidence="2 3" key="1">
    <citation type="submission" date="2019-05" db="EMBL/GenBank/DDBJ databases">
        <title>Comparative genomics and metabolomics analyses of clavulanic acid producing Streptomyces species provides insight into specialized metabolism and evolution of beta-lactam biosynthetic gene clusters.</title>
        <authorList>
            <person name="Moore M.A."/>
            <person name="Cruz-Morales P."/>
            <person name="Barona Gomez F."/>
            <person name="Kapil T."/>
        </authorList>
    </citation>
    <scope>NUCLEOTIDE SEQUENCE [LARGE SCALE GENOMIC DNA]</scope>
    <source>
        <strain evidence="2 3">NRRL 5741</strain>
    </source>
</reference>
<keyword evidence="3" id="KW-1185">Reference proteome</keyword>